<organism evidence="1 2">
    <name type="scientific">Cronartium quercuum f. sp. fusiforme G11</name>
    <dbReference type="NCBI Taxonomy" id="708437"/>
    <lineage>
        <taxon>Eukaryota</taxon>
        <taxon>Fungi</taxon>
        <taxon>Dikarya</taxon>
        <taxon>Basidiomycota</taxon>
        <taxon>Pucciniomycotina</taxon>
        <taxon>Pucciniomycetes</taxon>
        <taxon>Pucciniales</taxon>
        <taxon>Coleosporiaceae</taxon>
        <taxon>Cronartium</taxon>
    </lineage>
</organism>
<protein>
    <submittedName>
        <fullName evidence="1">Uncharacterized protein</fullName>
    </submittedName>
</protein>
<gene>
    <name evidence="1" type="ORF">CROQUDRAFT_96192</name>
</gene>
<dbReference type="EMBL" id="MU167317">
    <property type="protein sequence ID" value="KAG0143503.1"/>
    <property type="molecule type" value="Genomic_DNA"/>
</dbReference>
<evidence type="ECO:0000313" key="1">
    <source>
        <dbReference type="EMBL" id="KAG0143503.1"/>
    </source>
</evidence>
<reference evidence="1" key="1">
    <citation type="submission" date="2013-11" db="EMBL/GenBank/DDBJ databases">
        <title>Genome sequence of the fusiform rust pathogen reveals effectors for host alternation and coevolution with pine.</title>
        <authorList>
            <consortium name="DOE Joint Genome Institute"/>
            <person name="Smith K."/>
            <person name="Pendleton A."/>
            <person name="Kubisiak T."/>
            <person name="Anderson C."/>
            <person name="Salamov A."/>
            <person name="Aerts A."/>
            <person name="Riley R."/>
            <person name="Clum A."/>
            <person name="Lindquist E."/>
            <person name="Ence D."/>
            <person name="Campbell M."/>
            <person name="Kronenberg Z."/>
            <person name="Feau N."/>
            <person name="Dhillon B."/>
            <person name="Hamelin R."/>
            <person name="Burleigh J."/>
            <person name="Smith J."/>
            <person name="Yandell M."/>
            <person name="Nelson C."/>
            <person name="Grigoriev I."/>
            <person name="Davis J."/>
        </authorList>
    </citation>
    <scope>NUCLEOTIDE SEQUENCE</scope>
    <source>
        <strain evidence="1">G11</strain>
    </source>
</reference>
<dbReference type="Proteomes" id="UP000886653">
    <property type="component" value="Unassembled WGS sequence"/>
</dbReference>
<name>A0A9P6NCP6_9BASI</name>
<sequence>MIRKQPITPWQAFRDRLRKEGITVDFRSAAKQLDAPDVFPLLADYIQDTKRFPNL</sequence>
<evidence type="ECO:0000313" key="2">
    <source>
        <dbReference type="Proteomes" id="UP000886653"/>
    </source>
</evidence>
<dbReference type="AlphaFoldDB" id="A0A9P6NCP6"/>
<keyword evidence="2" id="KW-1185">Reference proteome</keyword>
<proteinExistence type="predicted"/>
<comment type="caution">
    <text evidence="1">The sequence shown here is derived from an EMBL/GenBank/DDBJ whole genome shotgun (WGS) entry which is preliminary data.</text>
</comment>
<accession>A0A9P6NCP6</accession>